<comment type="caution">
    <text evidence="7">Lacks conserved residue(s) required for the propagation of feature annotation.</text>
</comment>
<evidence type="ECO:0000256" key="6">
    <source>
        <dbReference type="ARBA" id="ARBA00034488"/>
    </source>
</evidence>
<dbReference type="GO" id="GO:0005874">
    <property type="term" value="C:microtubule"/>
    <property type="evidence" value="ECO:0007669"/>
    <property type="project" value="UniProtKB-KW"/>
</dbReference>
<comment type="similarity">
    <text evidence="6">Belongs to the TRAFAC class myosin-kinesin ATPase superfamily. Kinesin family. KIN-12 subfamily.</text>
</comment>
<evidence type="ECO:0000313" key="11">
    <source>
        <dbReference type="EMBL" id="OMJ25477.1"/>
    </source>
</evidence>
<dbReference type="InterPro" id="IPR019821">
    <property type="entry name" value="Kinesin_motor_CS"/>
</dbReference>
<dbReference type="STRING" id="133412.A0A1R1YEY3"/>
<dbReference type="PANTHER" id="PTHR37739">
    <property type="entry name" value="KINESIN-LIKE PROTEIN KIN-12D"/>
    <property type="match status" value="1"/>
</dbReference>
<evidence type="ECO:0000256" key="5">
    <source>
        <dbReference type="ARBA" id="ARBA00023175"/>
    </source>
</evidence>
<dbReference type="GO" id="GO:0003777">
    <property type="term" value="F:microtubule motor activity"/>
    <property type="evidence" value="ECO:0007669"/>
    <property type="project" value="InterPro"/>
</dbReference>
<keyword evidence="1 8" id="KW-0493">Microtubule</keyword>
<dbReference type="OrthoDB" id="3176171at2759"/>
<dbReference type="Pfam" id="PF00225">
    <property type="entry name" value="Kinesin"/>
    <property type="match status" value="2"/>
</dbReference>
<evidence type="ECO:0000256" key="1">
    <source>
        <dbReference type="ARBA" id="ARBA00022701"/>
    </source>
</evidence>
<accession>A0A1R1YEY3</accession>
<evidence type="ECO:0000256" key="4">
    <source>
        <dbReference type="ARBA" id="ARBA00023054"/>
    </source>
</evidence>
<dbReference type="GO" id="GO:0007018">
    <property type="term" value="P:microtubule-based movement"/>
    <property type="evidence" value="ECO:0007669"/>
    <property type="project" value="InterPro"/>
</dbReference>
<dbReference type="PROSITE" id="PS00411">
    <property type="entry name" value="KINESIN_MOTOR_1"/>
    <property type="match status" value="1"/>
</dbReference>
<evidence type="ECO:0000259" key="10">
    <source>
        <dbReference type="PROSITE" id="PS50067"/>
    </source>
</evidence>
<evidence type="ECO:0000256" key="2">
    <source>
        <dbReference type="ARBA" id="ARBA00022741"/>
    </source>
</evidence>
<evidence type="ECO:0000256" key="9">
    <source>
        <dbReference type="SAM" id="Coils"/>
    </source>
</evidence>
<dbReference type="PANTHER" id="PTHR37739:SF8">
    <property type="entry name" value="KINESIN-LIKE PROTEIN KIN-12D"/>
    <property type="match status" value="1"/>
</dbReference>
<dbReference type="Gene3D" id="3.40.850.10">
    <property type="entry name" value="Kinesin motor domain"/>
    <property type="match status" value="2"/>
</dbReference>
<dbReference type="PROSITE" id="PS50067">
    <property type="entry name" value="KINESIN_MOTOR_2"/>
    <property type="match status" value="2"/>
</dbReference>
<feature type="coiled-coil region" evidence="9">
    <location>
        <begin position="302"/>
        <end position="343"/>
    </location>
</feature>
<protein>
    <recommendedName>
        <fullName evidence="8">Kinesin-like protein</fullName>
    </recommendedName>
</protein>
<keyword evidence="4 9" id="KW-0175">Coiled coil</keyword>
<feature type="domain" description="Kinesin motor" evidence="10">
    <location>
        <begin position="3"/>
        <end position="125"/>
    </location>
</feature>
<keyword evidence="2 7" id="KW-0547">Nucleotide-binding</keyword>
<dbReference type="EMBL" id="LSSN01000160">
    <property type="protein sequence ID" value="OMJ25477.1"/>
    <property type="molecule type" value="Genomic_DNA"/>
</dbReference>
<gene>
    <name evidence="11" type="ORF">AYI70_g870</name>
</gene>
<evidence type="ECO:0000256" key="8">
    <source>
        <dbReference type="RuleBase" id="RU000394"/>
    </source>
</evidence>
<dbReference type="PRINTS" id="PR00380">
    <property type="entry name" value="KINESINHEAVY"/>
</dbReference>
<name>A0A1R1YEY3_9FUNG</name>
<evidence type="ECO:0000256" key="7">
    <source>
        <dbReference type="PROSITE-ProRule" id="PRU00283"/>
    </source>
</evidence>
<proteinExistence type="inferred from homology"/>
<dbReference type="SMART" id="SM00129">
    <property type="entry name" value="KISc"/>
    <property type="match status" value="1"/>
</dbReference>
<dbReference type="AlphaFoldDB" id="A0A1R1YEY3"/>
<feature type="domain" description="Kinesin motor" evidence="10">
    <location>
        <begin position="145"/>
        <end position="264"/>
    </location>
</feature>
<keyword evidence="5 7" id="KW-0505">Motor protein</keyword>
<feature type="binding site" evidence="7">
    <location>
        <begin position="84"/>
        <end position="91"/>
    </location>
    <ligand>
        <name>ATP</name>
        <dbReference type="ChEBI" id="CHEBI:30616"/>
    </ligand>
</feature>
<keyword evidence="12" id="KW-1185">Reference proteome</keyword>
<evidence type="ECO:0000313" key="12">
    <source>
        <dbReference type="Proteomes" id="UP000187283"/>
    </source>
</evidence>
<sequence>MENIRVYLRIRPFLNNEYNQGEYGSSVELVESDSVIVSSVSKEVFTFDYVGDQSSTQSDVFESIGVKTVKKVLDGFNGTIFAYGQTGSGKTHTMIGQILRDNDPYGIDRGLIPRCFEYLREDLKKGVYADGATEKDVSSSTEALKTSLGNGLKSVKESKFNLVDLAGSERQKLSGAAGNRLKEASSINSSLSVLGNVINSLADINISKSRHVNYRDSKLTFLLRDSLRAEVNYLVHQLASTGDAYDLEMENVQLKEYIERLKSSNDSIDSSYKQSPTISQLSDTISRIVELDYSDILSSFPINQDTSELEAMDNNLSIAQNDIIELELQRDSLEFKINEMEEDWAINALDKLKNTHDMREKKLILDTAINNAVWDRPKEVLNSMKSVLGLQ</sequence>
<reference evidence="11 12" key="1">
    <citation type="submission" date="2017-01" db="EMBL/GenBank/DDBJ databases">
        <authorList>
            <person name="Mah S.A."/>
            <person name="Swanson W.J."/>
            <person name="Moy G.W."/>
            <person name="Vacquier V.D."/>
        </authorList>
    </citation>
    <scope>NUCLEOTIDE SEQUENCE [LARGE SCALE GENOMIC DNA]</scope>
    <source>
        <strain evidence="11 12">GSMNP</strain>
    </source>
</reference>
<dbReference type="InterPro" id="IPR044986">
    <property type="entry name" value="KIF15/KIN-12"/>
</dbReference>
<dbReference type="InterPro" id="IPR027417">
    <property type="entry name" value="P-loop_NTPase"/>
</dbReference>
<organism evidence="11 12">
    <name type="scientific">Smittium culicis</name>
    <dbReference type="NCBI Taxonomy" id="133412"/>
    <lineage>
        <taxon>Eukaryota</taxon>
        <taxon>Fungi</taxon>
        <taxon>Fungi incertae sedis</taxon>
        <taxon>Zoopagomycota</taxon>
        <taxon>Kickxellomycotina</taxon>
        <taxon>Harpellomycetes</taxon>
        <taxon>Harpellales</taxon>
        <taxon>Legeriomycetaceae</taxon>
        <taxon>Smittium</taxon>
    </lineage>
</organism>
<dbReference type="Proteomes" id="UP000187283">
    <property type="component" value="Unassembled WGS sequence"/>
</dbReference>
<comment type="caution">
    <text evidence="11">The sequence shown here is derived from an EMBL/GenBank/DDBJ whole genome shotgun (WGS) entry which is preliminary data.</text>
</comment>
<dbReference type="InterPro" id="IPR001752">
    <property type="entry name" value="Kinesin_motor_dom"/>
</dbReference>
<dbReference type="InterPro" id="IPR036961">
    <property type="entry name" value="Kinesin_motor_dom_sf"/>
</dbReference>
<keyword evidence="3 7" id="KW-0067">ATP-binding</keyword>
<dbReference type="GO" id="GO:0008017">
    <property type="term" value="F:microtubule binding"/>
    <property type="evidence" value="ECO:0007669"/>
    <property type="project" value="InterPro"/>
</dbReference>
<dbReference type="GO" id="GO:0005524">
    <property type="term" value="F:ATP binding"/>
    <property type="evidence" value="ECO:0007669"/>
    <property type="project" value="UniProtKB-UniRule"/>
</dbReference>
<evidence type="ECO:0000256" key="3">
    <source>
        <dbReference type="ARBA" id="ARBA00022840"/>
    </source>
</evidence>
<dbReference type="SUPFAM" id="SSF52540">
    <property type="entry name" value="P-loop containing nucleoside triphosphate hydrolases"/>
    <property type="match status" value="1"/>
</dbReference>